<evidence type="ECO:0000256" key="5">
    <source>
        <dbReference type="ARBA" id="ARBA00022989"/>
    </source>
</evidence>
<dbReference type="InterPro" id="IPR050622">
    <property type="entry name" value="CPA3_antiporter_subunitB"/>
</dbReference>
<evidence type="ECO:0000256" key="7">
    <source>
        <dbReference type="SAM" id="Phobius"/>
    </source>
</evidence>
<dbReference type="InterPro" id="IPR007182">
    <property type="entry name" value="MnhB"/>
</dbReference>
<dbReference type="NCBIfam" id="NF009163">
    <property type="entry name" value="PRK12509.1"/>
    <property type="match status" value="1"/>
</dbReference>
<keyword evidence="10" id="KW-1185">Reference proteome</keyword>
<feature type="transmembrane region" description="Helical" evidence="7">
    <location>
        <begin position="38"/>
        <end position="60"/>
    </location>
</feature>
<feature type="transmembrane region" description="Helical" evidence="7">
    <location>
        <begin position="117"/>
        <end position="139"/>
    </location>
</feature>
<evidence type="ECO:0000313" key="10">
    <source>
        <dbReference type="Proteomes" id="UP000220527"/>
    </source>
</evidence>
<evidence type="ECO:0000313" key="9">
    <source>
        <dbReference type="EMBL" id="PDW03672.1"/>
    </source>
</evidence>
<dbReference type="OrthoDB" id="9798859at2"/>
<name>A0A2A6RKU8_9CHLR</name>
<dbReference type="Pfam" id="PF04039">
    <property type="entry name" value="MnhB"/>
    <property type="match status" value="1"/>
</dbReference>
<comment type="similarity">
    <text evidence="2">Belongs to the CPA3 antiporters (TC 2.A.63) subunit B family.</text>
</comment>
<reference evidence="10" key="1">
    <citation type="submission" date="2017-08" db="EMBL/GenBank/DDBJ databases">
        <authorList>
            <person name="Grouzdev D.S."/>
            <person name="Gaisin V.A."/>
            <person name="Rysina M.S."/>
            <person name="Gorlenko V.M."/>
        </authorList>
    </citation>
    <scope>NUCLEOTIDE SEQUENCE [LARGE SCALE GENOMIC DNA]</scope>
    <source>
        <strain evidence="10">Kir15-3F</strain>
    </source>
</reference>
<evidence type="ECO:0000259" key="8">
    <source>
        <dbReference type="Pfam" id="PF04039"/>
    </source>
</evidence>
<comment type="subcellular location">
    <subcellularLocation>
        <location evidence="1">Cell membrane</location>
        <topology evidence="1">Multi-pass membrane protein</topology>
    </subcellularLocation>
</comment>
<feature type="transmembrane region" description="Helical" evidence="7">
    <location>
        <begin position="72"/>
        <end position="105"/>
    </location>
</feature>
<keyword evidence="5 7" id="KW-1133">Transmembrane helix</keyword>
<evidence type="ECO:0000256" key="1">
    <source>
        <dbReference type="ARBA" id="ARBA00004651"/>
    </source>
</evidence>
<feature type="transmembrane region" description="Helical" evidence="7">
    <location>
        <begin position="12"/>
        <end position="32"/>
    </location>
</feature>
<evidence type="ECO:0000256" key="6">
    <source>
        <dbReference type="ARBA" id="ARBA00023136"/>
    </source>
</evidence>
<organism evidence="9 10">
    <name type="scientific">Candidatus Viridilinea mediisalina</name>
    <dbReference type="NCBI Taxonomy" id="2024553"/>
    <lineage>
        <taxon>Bacteria</taxon>
        <taxon>Bacillati</taxon>
        <taxon>Chloroflexota</taxon>
        <taxon>Chloroflexia</taxon>
        <taxon>Chloroflexales</taxon>
        <taxon>Chloroflexineae</taxon>
        <taxon>Oscillochloridaceae</taxon>
        <taxon>Candidatus Viridilinea</taxon>
    </lineage>
</organism>
<keyword evidence="6 7" id="KW-0472">Membrane</keyword>
<accession>A0A2A6RKU8</accession>
<dbReference type="PANTHER" id="PTHR33932:SF4">
    <property type="entry name" value="NA(+)_H(+) ANTIPORTER SUBUNIT B"/>
    <property type="match status" value="1"/>
</dbReference>
<dbReference type="RefSeq" id="WP_097643480.1">
    <property type="nucleotide sequence ID" value="NZ_NQWI01000024.1"/>
</dbReference>
<dbReference type="EMBL" id="NQWI01000024">
    <property type="protein sequence ID" value="PDW03672.1"/>
    <property type="molecule type" value="Genomic_DNA"/>
</dbReference>
<evidence type="ECO:0000256" key="4">
    <source>
        <dbReference type="ARBA" id="ARBA00022692"/>
    </source>
</evidence>
<evidence type="ECO:0000256" key="2">
    <source>
        <dbReference type="ARBA" id="ARBA00009425"/>
    </source>
</evidence>
<gene>
    <name evidence="9" type="ORF">CJ255_07550</name>
</gene>
<dbReference type="PANTHER" id="PTHR33932">
    <property type="entry name" value="NA(+)/H(+) ANTIPORTER SUBUNIT B"/>
    <property type="match status" value="1"/>
</dbReference>
<dbReference type="AlphaFoldDB" id="A0A2A6RKU8"/>
<proteinExistence type="inferred from homology"/>
<protein>
    <submittedName>
        <fullName evidence="9">Na(+)/H(+) antiporter subunit B</fullName>
    </submittedName>
</protein>
<evidence type="ECO:0000256" key="3">
    <source>
        <dbReference type="ARBA" id="ARBA00022475"/>
    </source>
</evidence>
<keyword evidence="4 7" id="KW-0812">Transmembrane</keyword>
<dbReference type="Proteomes" id="UP000220527">
    <property type="component" value="Unassembled WGS sequence"/>
</dbReference>
<sequence length="162" mass="17439">MSKTVNYDSIVLRTVSRLMMPLLLLLSVFMLIRGHNLPGGGFIGGLVASSAIIMQMIAFGPTYARDVIRVNYLTLASIGILIAVVWSMPALFFGMPFMAAFWMSAPIPGVGTMGTPVAFDVGVFLTVIAVTTKIALLLSEEPDLFPLDMEDDEEPEAGAPRV</sequence>
<keyword evidence="3" id="KW-1003">Cell membrane</keyword>
<comment type="caution">
    <text evidence="9">The sequence shown here is derived from an EMBL/GenBank/DDBJ whole genome shotgun (WGS) entry which is preliminary data.</text>
</comment>
<dbReference type="GO" id="GO:0005886">
    <property type="term" value="C:plasma membrane"/>
    <property type="evidence" value="ECO:0007669"/>
    <property type="project" value="UniProtKB-SubCell"/>
</dbReference>
<feature type="domain" description="Na+/H+ antiporter MnhB subunit-related protein" evidence="8">
    <location>
        <begin position="11"/>
        <end position="132"/>
    </location>
</feature>